<organism evidence="3 4">
    <name type="scientific">Acanthamoeba castellanii (strain ATCC 30010 / Neff)</name>
    <dbReference type="NCBI Taxonomy" id="1257118"/>
    <lineage>
        <taxon>Eukaryota</taxon>
        <taxon>Amoebozoa</taxon>
        <taxon>Discosea</taxon>
        <taxon>Longamoebia</taxon>
        <taxon>Centramoebida</taxon>
        <taxon>Acanthamoebidae</taxon>
        <taxon>Acanthamoeba</taxon>
    </lineage>
</organism>
<keyword evidence="2" id="KW-1133">Transmembrane helix</keyword>
<keyword evidence="4" id="KW-1185">Reference proteome</keyword>
<feature type="compositionally biased region" description="Polar residues" evidence="1">
    <location>
        <begin position="127"/>
        <end position="142"/>
    </location>
</feature>
<dbReference type="Proteomes" id="UP000011083">
    <property type="component" value="Unassembled WGS sequence"/>
</dbReference>
<evidence type="ECO:0000313" key="3">
    <source>
        <dbReference type="EMBL" id="ELR15739.1"/>
    </source>
</evidence>
<dbReference type="RefSeq" id="XP_004337752.1">
    <property type="nucleotide sequence ID" value="XM_004337704.1"/>
</dbReference>
<keyword evidence="2" id="KW-0812">Transmembrane</keyword>
<sequence>MEGLLEEGLLSLGFVLLVVALLGGLMLVERRTFARAFALDDRRRERERVMWEEDDVDEDQDDSSSVDDHTDDDDDERYIFEGADTVVTSSIYDEHRRGRQAVEGRVTWQTRLLSINGEEDGRGGELSSANHSRAGSIASVTSDDGDDGDEASFAMHRLNRVISAATKRHCCDVPATLESSTYLAPKQHFAIA</sequence>
<feature type="transmembrane region" description="Helical" evidence="2">
    <location>
        <begin position="12"/>
        <end position="28"/>
    </location>
</feature>
<feature type="region of interest" description="Disordered" evidence="1">
    <location>
        <begin position="117"/>
        <end position="148"/>
    </location>
</feature>
<evidence type="ECO:0000313" key="4">
    <source>
        <dbReference type="Proteomes" id="UP000011083"/>
    </source>
</evidence>
<evidence type="ECO:0000256" key="2">
    <source>
        <dbReference type="SAM" id="Phobius"/>
    </source>
</evidence>
<dbReference type="KEGG" id="acan:ACA1_379200"/>
<feature type="compositionally biased region" description="Acidic residues" evidence="1">
    <location>
        <begin position="52"/>
        <end position="75"/>
    </location>
</feature>
<keyword evidence="2" id="KW-0472">Membrane</keyword>
<evidence type="ECO:0000256" key="1">
    <source>
        <dbReference type="SAM" id="MobiDB-lite"/>
    </source>
</evidence>
<feature type="region of interest" description="Disordered" evidence="1">
    <location>
        <begin position="51"/>
        <end position="75"/>
    </location>
</feature>
<proteinExistence type="predicted"/>
<accession>L8GRF4</accession>
<dbReference type="VEuPathDB" id="AmoebaDB:ACA1_379200"/>
<dbReference type="EMBL" id="KB008025">
    <property type="protein sequence ID" value="ELR15739.1"/>
    <property type="molecule type" value="Genomic_DNA"/>
</dbReference>
<dbReference type="AlphaFoldDB" id="L8GRF4"/>
<dbReference type="GeneID" id="14916412"/>
<name>L8GRF4_ACACF</name>
<gene>
    <name evidence="3" type="ORF">ACA1_379200</name>
</gene>
<reference evidence="3 4" key="1">
    <citation type="journal article" date="2013" name="Genome Biol.">
        <title>Genome of Acanthamoeba castellanii highlights extensive lateral gene transfer and early evolution of tyrosine kinase signaling.</title>
        <authorList>
            <person name="Clarke M."/>
            <person name="Lohan A.J."/>
            <person name="Liu B."/>
            <person name="Lagkouvardos I."/>
            <person name="Roy S."/>
            <person name="Zafar N."/>
            <person name="Bertelli C."/>
            <person name="Schilde C."/>
            <person name="Kianianmomeni A."/>
            <person name="Burglin T.R."/>
            <person name="Frech C."/>
            <person name="Turcotte B."/>
            <person name="Kopec K.O."/>
            <person name="Synnott J.M."/>
            <person name="Choo C."/>
            <person name="Paponov I."/>
            <person name="Finkler A."/>
            <person name="Soon Heng Tan C."/>
            <person name="Hutchins A.P."/>
            <person name="Weinmeier T."/>
            <person name="Rattei T."/>
            <person name="Chu J.S."/>
            <person name="Gimenez G."/>
            <person name="Irimia M."/>
            <person name="Rigden D.J."/>
            <person name="Fitzpatrick D.A."/>
            <person name="Lorenzo-Morales J."/>
            <person name="Bateman A."/>
            <person name="Chiu C.H."/>
            <person name="Tang P."/>
            <person name="Hegemann P."/>
            <person name="Fromm H."/>
            <person name="Raoult D."/>
            <person name="Greub G."/>
            <person name="Miranda-Saavedra D."/>
            <person name="Chen N."/>
            <person name="Nash P."/>
            <person name="Ginger M.L."/>
            <person name="Horn M."/>
            <person name="Schaap P."/>
            <person name="Caler L."/>
            <person name="Loftus B."/>
        </authorList>
    </citation>
    <scope>NUCLEOTIDE SEQUENCE [LARGE SCALE GENOMIC DNA]</scope>
    <source>
        <strain evidence="3 4">Neff</strain>
    </source>
</reference>
<protein>
    <submittedName>
        <fullName evidence="3">Uncharacterized protein</fullName>
    </submittedName>
</protein>